<dbReference type="Proteomes" id="UP000195787">
    <property type="component" value="Unassembled WGS sequence"/>
</dbReference>
<feature type="domain" description="Elongation factor G-binding protein C-terminal treble-clef zinc-finger" evidence="1">
    <location>
        <begin position="5"/>
        <end position="152"/>
    </location>
</feature>
<reference evidence="2 3" key="1">
    <citation type="submission" date="2017-02" db="EMBL/GenBank/DDBJ databases">
        <authorList>
            <person name="Peterson S.W."/>
        </authorList>
    </citation>
    <scope>NUCLEOTIDE SEQUENCE [LARGE SCALE GENOMIC DNA]</scope>
    <source>
        <strain evidence="2 3">LMG 22410</strain>
    </source>
</reference>
<gene>
    <name evidence="2" type="ORF">CZ674_12710</name>
</gene>
<accession>A0A1R4GKA2</accession>
<evidence type="ECO:0000313" key="2">
    <source>
        <dbReference type="EMBL" id="SJM68589.1"/>
    </source>
</evidence>
<organism evidence="2 3">
    <name type="scientific">Agrococcus casei LMG 22410</name>
    <dbReference type="NCBI Taxonomy" id="1255656"/>
    <lineage>
        <taxon>Bacteria</taxon>
        <taxon>Bacillati</taxon>
        <taxon>Actinomycetota</taxon>
        <taxon>Actinomycetes</taxon>
        <taxon>Micrococcales</taxon>
        <taxon>Microbacteriaceae</taxon>
        <taxon>Agrococcus</taxon>
    </lineage>
</organism>
<dbReference type="InterPro" id="IPR032330">
    <property type="entry name" value="EF-G-binding_C"/>
</dbReference>
<dbReference type="Pfam" id="PF16571">
    <property type="entry name" value="FBP_C"/>
    <property type="match status" value="1"/>
</dbReference>
<proteinExistence type="predicted"/>
<evidence type="ECO:0000313" key="3">
    <source>
        <dbReference type="Proteomes" id="UP000195787"/>
    </source>
</evidence>
<protein>
    <recommendedName>
        <fullName evidence="1">Elongation factor G-binding protein C-terminal treble-clef zinc-finger domain-containing protein</fullName>
    </recommendedName>
</protein>
<dbReference type="AlphaFoldDB" id="A0A1R4GKA2"/>
<dbReference type="EMBL" id="FUHU01000045">
    <property type="protein sequence ID" value="SJM68589.1"/>
    <property type="molecule type" value="Genomic_DNA"/>
</dbReference>
<name>A0A1R4GKA2_9MICO</name>
<evidence type="ECO:0000259" key="1">
    <source>
        <dbReference type="Pfam" id="PF16571"/>
    </source>
</evidence>
<keyword evidence="3" id="KW-1185">Reference proteome</keyword>
<sequence length="156" mass="17328">MTEEQLRSSFINATDDELRRLPMPGLRESIWEEREYLGWRDMQAAQLGYVSLWQGSELVSIVVRTSGSLRPGIAAMCSMCHSTQPATQVRLFTARFAGKKGLAGSSVGTYICESLSCPMVIRRAAPHMTTPSQLERRGGAMLERITRFVAKVADES</sequence>